<dbReference type="PANTHER" id="PTHR43544">
    <property type="entry name" value="SHORT-CHAIN DEHYDROGENASE/REDUCTASE"/>
    <property type="match status" value="1"/>
</dbReference>
<evidence type="ECO:0000256" key="1">
    <source>
        <dbReference type="ARBA" id="ARBA00006484"/>
    </source>
</evidence>
<proteinExistence type="inferred from homology"/>
<name>A0ABV5HSD7_9VIBR</name>
<comment type="similarity">
    <text evidence="1 4">Belongs to the short-chain dehydrogenases/reductases (SDR) family.</text>
</comment>
<dbReference type="SUPFAM" id="SSF51735">
    <property type="entry name" value="NAD(P)-binding Rossmann-fold domains"/>
    <property type="match status" value="1"/>
</dbReference>
<reference evidence="5 6" key="1">
    <citation type="submission" date="2024-09" db="EMBL/GenBank/DDBJ databases">
        <authorList>
            <person name="Sun Q."/>
            <person name="Mori K."/>
        </authorList>
    </citation>
    <scope>NUCLEOTIDE SEQUENCE [LARGE SCALE GENOMIC DNA]</scope>
    <source>
        <strain evidence="5 6">CECT 8064</strain>
    </source>
</reference>
<protein>
    <submittedName>
        <fullName evidence="5">SDR family oxidoreductase</fullName>
    </submittedName>
</protein>
<dbReference type="CDD" id="cd05324">
    <property type="entry name" value="carb_red_PTCR-like_SDR_c"/>
    <property type="match status" value="1"/>
</dbReference>
<dbReference type="RefSeq" id="WP_390195838.1">
    <property type="nucleotide sequence ID" value="NZ_JBHMEP010000008.1"/>
</dbReference>
<evidence type="ECO:0000256" key="4">
    <source>
        <dbReference type="RuleBase" id="RU000363"/>
    </source>
</evidence>
<dbReference type="InterPro" id="IPR036291">
    <property type="entry name" value="NAD(P)-bd_dom_sf"/>
</dbReference>
<dbReference type="Proteomes" id="UP001589645">
    <property type="component" value="Unassembled WGS sequence"/>
</dbReference>
<keyword evidence="3" id="KW-0560">Oxidoreductase</keyword>
<dbReference type="Gene3D" id="3.40.50.720">
    <property type="entry name" value="NAD(P)-binding Rossmann-like Domain"/>
    <property type="match status" value="1"/>
</dbReference>
<dbReference type="PRINTS" id="PR00080">
    <property type="entry name" value="SDRFAMILY"/>
</dbReference>
<gene>
    <name evidence="5" type="ORF">ACFFUV_18800</name>
</gene>
<keyword evidence="6" id="KW-1185">Reference proteome</keyword>
<evidence type="ECO:0000256" key="3">
    <source>
        <dbReference type="ARBA" id="ARBA00023002"/>
    </source>
</evidence>
<accession>A0ABV5HSD7</accession>
<sequence length="239" mass="25449">MSKHIYLVSGANKGIGKQIALELVEQGHTVYLGARNLEAGKKVTQELKERGDARLVYLDLNDAKSHQAAVELIEQQSGHLDGLINNAGVIVGYGNASNVTHQALRETFETNVFGTIMLTQTMLPLLRKGSHRSIVNVSTGLGSMTMHGDPSWPFHGTTPLAYNASKSALNMFTVLLAKELRDEGFRVNSVSPGWIATDLGGEQAPGSVEEGAVIAVKTALEGSDGPTGLFLTTGGVIPW</sequence>
<dbReference type="Pfam" id="PF00106">
    <property type="entry name" value="adh_short"/>
    <property type="match status" value="1"/>
</dbReference>
<dbReference type="InterPro" id="IPR051468">
    <property type="entry name" value="Fungal_SecMetab_SDRs"/>
</dbReference>
<dbReference type="InterPro" id="IPR002347">
    <property type="entry name" value="SDR_fam"/>
</dbReference>
<evidence type="ECO:0000313" key="6">
    <source>
        <dbReference type="Proteomes" id="UP001589645"/>
    </source>
</evidence>
<evidence type="ECO:0000313" key="5">
    <source>
        <dbReference type="EMBL" id="MFB9137024.1"/>
    </source>
</evidence>
<dbReference type="EMBL" id="JBHMEP010000008">
    <property type="protein sequence ID" value="MFB9137024.1"/>
    <property type="molecule type" value="Genomic_DNA"/>
</dbReference>
<dbReference type="PANTHER" id="PTHR43544:SF32">
    <property type="entry name" value="CHAIN DEHYDROGENASE, PUTATIVE (AFU_ORTHOLOGUE AFUA_5G01530)-RELATED"/>
    <property type="match status" value="1"/>
</dbReference>
<dbReference type="InterPro" id="IPR045313">
    <property type="entry name" value="CBR1-like"/>
</dbReference>
<organism evidence="5 6">
    <name type="scientific">Vibrio olivae</name>
    <dbReference type="NCBI Taxonomy" id="1243002"/>
    <lineage>
        <taxon>Bacteria</taxon>
        <taxon>Pseudomonadati</taxon>
        <taxon>Pseudomonadota</taxon>
        <taxon>Gammaproteobacteria</taxon>
        <taxon>Vibrionales</taxon>
        <taxon>Vibrionaceae</taxon>
        <taxon>Vibrio</taxon>
    </lineage>
</organism>
<keyword evidence="2" id="KW-0521">NADP</keyword>
<comment type="caution">
    <text evidence="5">The sequence shown here is derived from an EMBL/GenBank/DDBJ whole genome shotgun (WGS) entry which is preliminary data.</text>
</comment>
<dbReference type="PRINTS" id="PR00081">
    <property type="entry name" value="GDHRDH"/>
</dbReference>
<evidence type="ECO:0000256" key="2">
    <source>
        <dbReference type="ARBA" id="ARBA00022857"/>
    </source>
</evidence>